<dbReference type="InterPro" id="IPR009075">
    <property type="entry name" value="AcylCo_DH/oxidase_C"/>
</dbReference>
<dbReference type="PROSITE" id="PS00073">
    <property type="entry name" value="ACYL_COA_DH_2"/>
    <property type="match status" value="1"/>
</dbReference>
<evidence type="ECO:0000256" key="24">
    <source>
        <dbReference type="ARBA" id="ARBA00049192"/>
    </source>
</evidence>
<dbReference type="GO" id="GO:0006631">
    <property type="term" value="P:fatty acid metabolic process"/>
    <property type="evidence" value="ECO:0007669"/>
    <property type="project" value="UniProtKB-KW"/>
</dbReference>
<dbReference type="PROSITE" id="PS00072">
    <property type="entry name" value="ACYL_COA_DH_1"/>
    <property type="match status" value="1"/>
</dbReference>
<evidence type="ECO:0000256" key="15">
    <source>
        <dbReference type="ARBA" id="ARBA00037895"/>
    </source>
</evidence>
<dbReference type="EMBL" id="CAMXCT020001458">
    <property type="protein sequence ID" value="CAL1143667.1"/>
    <property type="molecule type" value="Genomic_DNA"/>
</dbReference>
<comment type="catalytic activity">
    <reaction evidence="24">
        <text>hexanoyl-CoA + oxidized [electron-transfer flavoprotein] + H(+) = (2E)-hexenoyl-CoA + reduced [electron-transfer flavoprotein]</text>
        <dbReference type="Rhea" id="RHEA:43464"/>
        <dbReference type="Rhea" id="RHEA-COMP:10685"/>
        <dbReference type="Rhea" id="RHEA-COMP:10686"/>
        <dbReference type="ChEBI" id="CHEBI:15378"/>
        <dbReference type="ChEBI" id="CHEBI:57692"/>
        <dbReference type="ChEBI" id="CHEBI:58307"/>
        <dbReference type="ChEBI" id="CHEBI:62077"/>
        <dbReference type="ChEBI" id="CHEBI:62620"/>
    </reaction>
    <physiologicalReaction direction="left-to-right" evidence="24">
        <dbReference type="Rhea" id="RHEA:43465"/>
    </physiologicalReaction>
</comment>
<feature type="compositionally biased region" description="Low complexity" evidence="27">
    <location>
        <begin position="386"/>
        <end position="401"/>
    </location>
</feature>
<dbReference type="GO" id="GO:0005759">
    <property type="term" value="C:mitochondrial matrix"/>
    <property type="evidence" value="ECO:0007669"/>
    <property type="project" value="UniProtKB-SubCell"/>
</dbReference>
<dbReference type="CDD" id="cd01158">
    <property type="entry name" value="SCAD_SBCAD"/>
    <property type="match status" value="1"/>
</dbReference>
<comment type="subcellular location">
    <subcellularLocation>
        <location evidence="2">Mitochondrion matrix</location>
    </subcellularLocation>
</comment>
<dbReference type="Pfam" id="PF07727">
    <property type="entry name" value="RVT_2"/>
    <property type="match status" value="1"/>
</dbReference>
<dbReference type="InterPro" id="IPR036250">
    <property type="entry name" value="AcylCo_DH-like_C"/>
</dbReference>
<feature type="compositionally biased region" description="Basic and acidic residues" evidence="27">
    <location>
        <begin position="2016"/>
        <end position="2031"/>
    </location>
</feature>
<evidence type="ECO:0000256" key="5">
    <source>
        <dbReference type="ARBA" id="ARBA00011881"/>
    </source>
</evidence>
<evidence type="ECO:0000256" key="9">
    <source>
        <dbReference type="ARBA" id="ARBA00022832"/>
    </source>
</evidence>
<evidence type="ECO:0000256" key="25">
    <source>
        <dbReference type="ARBA" id="ARBA00049552"/>
    </source>
</evidence>
<dbReference type="InterPro" id="IPR013103">
    <property type="entry name" value="RVT_2"/>
</dbReference>
<evidence type="ECO:0000256" key="8">
    <source>
        <dbReference type="ARBA" id="ARBA00022827"/>
    </source>
</evidence>
<dbReference type="FunFam" id="1.10.540.10:FF:000012">
    <property type="entry name" value="Acyl-CoA dehydrogenase short/branched chain"/>
    <property type="match status" value="1"/>
</dbReference>
<dbReference type="InterPro" id="IPR006089">
    <property type="entry name" value="Acyl-CoA_DH_CS"/>
</dbReference>
<accession>A0A9P1FXW5</accession>
<keyword evidence="7" id="KW-0285">Flavoprotein</keyword>
<comment type="catalytic activity">
    <reaction evidence="26">
        <text>2-methylpropanoyl-CoA + oxidized [electron-transfer flavoprotein] + H(+) = 2-methylpropenoyl-CoA + reduced [electron-transfer flavoprotein]</text>
        <dbReference type="Rhea" id="RHEA:44180"/>
        <dbReference type="Rhea" id="RHEA-COMP:10685"/>
        <dbReference type="Rhea" id="RHEA-COMP:10686"/>
        <dbReference type="ChEBI" id="CHEBI:15378"/>
        <dbReference type="ChEBI" id="CHEBI:57338"/>
        <dbReference type="ChEBI" id="CHEBI:57692"/>
        <dbReference type="ChEBI" id="CHEBI:58307"/>
        <dbReference type="ChEBI" id="CHEBI:62500"/>
    </reaction>
    <physiologicalReaction direction="left-to-right" evidence="26">
        <dbReference type="Rhea" id="RHEA:44181"/>
    </physiologicalReaction>
</comment>
<feature type="region of interest" description="Disordered" evidence="27">
    <location>
        <begin position="1079"/>
        <end position="1100"/>
    </location>
</feature>
<comment type="similarity">
    <text evidence="4">Belongs to the acyl-CoA dehydrogenase family.</text>
</comment>
<evidence type="ECO:0000256" key="6">
    <source>
        <dbReference type="ARBA" id="ARBA00022553"/>
    </source>
</evidence>
<dbReference type="Gene3D" id="2.40.110.10">
    <property type="entry name" value="Butyryl-CoA Dehydrogenase, subunit A, domain 2"/>
    <property type="match status" value="1"/>
</dbReference>
<feature type="compositionally biased region" description="Polar residues" evidence="27">
    <location>
        <begin position="798"/>
        <end position="811"/>
    </location>
</feature>
<dbReference type="Proteomes" id="UP001152797">
    <property type="component" value="Unassembled WGS sequence"/>
</dbReference>
<dbReference type="InterPro" id="IPR013786">
    <property type="entry name" value="AcylCoA_DH/ox_N"/>
</dbReference>
<keyword evidence="14" id="KW-0496">Mitochondrion</keyword>
<keyword evidence="6" id="KW-0597">Phosphoprotein</keyword>
<dbReference type="Gene3D" id="3.30.420.10">
    <property type="entry name" value="Ribonuclease H-like superfamily/Ribonuclease H"/>
    <property type="match status" value="1"/>
</dbReference>
<dbReference type="InterPro" id="IPR006091">
    <property type="entry name" value="Acyl-CoA_Oxase/DH_mid-dom"/>
</dbReference>
<feature type="domain" description="Integrase catalytic" evidence="28">
    <location>
        <begin position="1548"/>
        <end position="1727"/>
    </location>
</feature>
<dbReference type="InterPro" id="IPR036397">
    <property type="entry name" value="RNaseH_sf"/>
</dbReference>
<evidence type="ECO:0000256" key="10">
    <source>
        <dbReference type="ARBA" id="ARBA00022946"/>
    </source>
</evidence>
<evidence type="ECO:0000256" key="11">
    <source>
        <dbReference type="ARBA" id="ARBA00022990"/>
    </source>
</evidence>
<dbReference type="Pfam" id="PF00441">
    <property type="entry name" value="Acyl-CoA_dh_1"/>
    <property type="match status" value="1"/>
</dbReference>
<evidence type="ECO:0000256" key="27">
    <source>
        <dbReference type="SAM" id="MobiDB-lite"/>
    </source>
</evidence>
<dbReference type="GO" id="GO:0046395">
    <property type="term" value="P:carboxylic acid catabolic process"/>
    <property type="evidence" value="ECO:0007669"/>
    <property type="project" value="UniProtKB-ARBA"/>
</dbReference>
<evidence type="ECO:0000259" key="28">
    <source>
        <dbReference type="PROSITE" id="PS50994"/>
    </source>
</evidence>
<keyword evidence="13" id="KW-0443">Lipid metabolism</keyword>
<evidence type="ECO:0000256" key="14">
    <source>
        <dbReference type="ARBA" id="ARBA00023128"/>
    </source>
</evidence>
<evidence type="ECO:0000256" key="4">
    <source>
        <dbReference type="ARBA" id="ARBA00009347"/>
    </source>
</evidence>
<evidence type="ECO:0000256" key="17">
    <source>
        <dbReference type="ARBA" id="ARBA00039850"/>
    </source>
</evidence>
<evidence type="ECO:0000256" key="18">
    <source>
        <dbReference type="ARBA" id="ARBA00041537"/>
    </source>
</evidence>
<evidence type="ECO:0000256" key="2">
    <source>
        <dbReference type="ARBA" id="ARBA00004305"/>
    </source>
</evidence>
<comment type="catalytic activity">
    <reaction evidence="20">
        <text>2-methylbutanoyl-CoA + oxidized [electron-transfer flavoprotein] + H(+) = (2E)-2-methylbut-2-enoyl-CoA + reduced [electron-transfer flavoprotein]</text>
        <dbReference type="Rhea" id="RHEA:43780"/>
        <dbReference type="Rhea" id="RHEA-COMP:10685"/>
        <dbReference type="Rhea" id="RHEA-COMP:10686"/>
        <dbReference type="ChEBI" id="CHEBI:15378"/>
        <dbReference type="ChEBI" id="CHEBI:57336"/>
        <dbReference type="ChEBI" id="CHEBI:57337"/>
        <dbReference type="ChEBI" id="CHEBI:57692"/>
        <dbReference type="ChEBI" id="CHEBI:58307"/>
        <dbReference type="EC" id="1.3.8.5"/>
    </reaction>
    <physiologicalReaction direction="left-to-right" evidence="20">
        <dbReference type="Rhea" id="RHEA:43781"/>
    </physiologicalReaction>
</comment>
<comment type="catalytic activity">
    <reaction evidence="23">
        <text>butanoyl-CoA + oxidized [electron-transfer flavoprotein] + H(+) = (2E)-butenoyl-CoA + reduced [electron-transfer flavoprotein]</text>
        <dbReference type="Rhea" id="RHEA:24004"/>
        <dbReference type="Rhea" id="RHEA-COMP:10685"/>
        <dbReference type="Rhea" id="RHEA-COMP:10686"/>
        <dbReference type="ChEBI" id="CHEBI:15378"/>
        <dbReference type="ChEBI" id="CHEBI:57332"/>
        <dbReference type="ChEBI" id="CHEBI:57371"/>
        <dbReference type="ChEBI" id="CHEBI:57692"/>
        <dbReference type="ChEBI" id="CHEBI:58307"/>
    </reaction>
    <physiologicalReaction direction="left-to-right" evidence="23">
        <dbReference type="Rhea" id="RHEA:24005"/>
    </physiologicalReaction>
</comment>
<comment type="subunit">
    <text evidence="5">Homotetramer.</text>
</comment>
<keyword evidence="10" id="KW-0809">Transit peptide</keyword>
<name>A0A9P1FXW5_9DINO</name>
<evidence type="ECO:0000256" key="7">
    <source>
        <dbReference type="ARBA" id="ARBA00022630"/>
    </source>
</evidence>
<dbReference type="PANTHER" id="PTHR43884">
    <property type="entry name" value="ACYL-COA DEHYDROGENASE"/>
    <property type="match status" value="1"/>
</dbReference>
<dbReference type="GO" id="GO:0050660">
    <property type="term" value="F:flavin adenine dinucleotide binding"/>
    <property type="evidence" value="ECO:0007669"/>
    <property type="project" value="InterPro"/>
</dbReference>
<feature type="region of interest" description="Disordered" evidence="27">
    <location>
        <begin position="794"/>
        <end position="822"/>
    </location>
</feature>
<dbReference type="FunFam" id="1.20.140.10:FF:000002">
    <property type="entry name" value="Acyl-CoA dehydrogenase short/branched chain"/>
    <property type="match status" value="1"/>
</dbReference>
<dbReference type="FunFam" id="2.40.110.10:FF:000001">
    <property type="entry name" value="Acyl-CoA dehydrogenase, mitochondrial"/>
    <property type="match status" value="1"/>
</dbReference>
<comment type="caution">
    <text evidence="29">The sequence shown here is derived from an EMBL/GenBank/DDBJ whole genome shotgun (WGS) entry which is preliminary data.</text>
</comment>
<dbReference type="SUPFAM" id="SSF56645">
    <property type="entry name" value="Acyl-CoA dehydrogenase NM domain-like"/>
    <property type="match status" value="1"/>
</dbReference>
<evidence type="ECO:0000256" key="26">
    <source>
        <dbReference type="ARBA" id="ARBA00051903"/>
    </source>
</evidence>
<keyword evidence="31" id="KW-1185">Reference proteome</keyword>
<feature type="compositionally biased region" description="Basic and acidic residues" evidence="27">
    <location>
        <begin position="455"/>
        <end position="479"/>
    </location>
</feature>
<keyword evidence="12" id="KW-0560">Oxidoreductase</keyword>
<keyword evidence="8" id="KW-0274">FAD</keyword>
<evidence type="ECO:0000313" key="30">
    <source>
        <dbReference type="EMBL" id="CAL4777604.1"/>
    </source>
</evidence>
<dbReference type="EC" id="1.3.8.5" evidence="16"/>
<evidence type="ECO:0000256" key="3">
    <source>
        <dbReference type="ARBA" id="ARBA00005198"/>
    </source>
</evidence>
<evidence type="ECO:0000313" key="29">
    <source>
        <dbReference type="EMBL" id="CAI3990292.1"/>
    </source>
</evidence>
<proteinExistence type="inferred from homology"/>
<dbReference type="EMBL" id="CAMXCT010001458">
    <property type="protein sequence ID" value="CAI3990292.1"/>
    <property type="molecule type" value="Genomic_DNA"/>
</dbReference>
<dbReference type="PANTHER" id="PTHR43884:SF1">
    <property type="entry name" value="SHORT_BRANCHED CHAIN SPECIFIC ACYL-COA DEHYDROGENASE, MITOCHONDRIAL"/>
    <property type="match status" value="1"/>
</dbReference>
<dbReference type="InterPro" id="IPR009100">
    <property type="entry name" value="AcylCoA_DH/oxidase_NM_dom_sf"/>
</dbReference>
<dbReference type="Pfam" id="PF02771">
    <property type="entry name" value="Acyl-CoA_dh_N"/>
    <property type="match status" value="1"/>
</dbReference>
<evidence type="ECO:0000256" key="20">
    <source>
        <dbReference type="ARBA" id="ARBA00048235"/>
    </source>
</evidence>
<evidence type="ECO:0000256" key="19">
    <source>
        <dbReference type="ARBA" id="ARBA00042821"/>
    </source>
</evidence>
<evidence type="ECO:0000256" key="23">
    <source>
        <dbReference type="ARBA" id="ARBA00049096"/>
    </source>
</evidence>
<feature type="region of interest" description="Disordered" evidence="27">
    <location>
        <begin position="1971"/>
        <end position="2041"/>
    </location>
</feature>
<reference evidence="30 31" key="2">
    <citation type="submission" date="2024-05" db="EMBL/GenBank/DDBJ databases">
        <authorList>
            <person name="Chen Y."/>
            <person name="Shah S."/>
            <person name="Dougan E. K."/>
            <person name="Thang M."/>
            <person name="Chan C."/>
        </authorList>
    </citation>
    <scope>NUCLEOTIDE SEQUENCE [LARGE SCALE GENOMIC DNA]</scope>
</reference>
<dbReference type="Pfam" id="PF02770">
    <property type="entry name" value="Acyl-CoA_dh_M"/>
    <property type="match status" value="1"/>
</dbReference>
<evidence type="ECO:0000256" key="16">
    <source>
        <dbReference type="ARBA" id="ARBA00039036"/>
    </source>
</evidence>
<dbReference type="GO" id="GO:0015074">
    <property type="term" value="P:DNA integration"/>
    <property type="evidence" value="ECO:0007669"/>
    <property type="project" value="InterPro"/>
</dbReference>
<protein>
    <recommendedName>
        <fullName evidence="17">Short/branched chain specific acyl-CoA dehydrogenase, mitochondrial</fullName>
        <ecNumber evidence="16">1.3.8.5</ecNumber>
    </recommendedName>
    <alternativeName>
        <fullName evidence="19">2-methyl branched chain acyl-CoA dehydrogenase</fullName>
    </alternativeName>
    <alternativeName>
        <fullName evidence="18">2-methylbutyryl-coenzyme A dehydrogenase</fullName>
    </alternativeName>
</protein>
<dbReference type="InterPro" id="IPR012337">
    <property type="entry name" value="RNaseH-like_sf"/>
</dbReference>
<dbReference type="Gene3D" id="1.10.540.10">
    <property type="entry name" value="Acyl-CoA dehydrogenase/oxidase, N-terminal domain"/>
    <property type="match status" value="1"/>
</dbReference>
<comment type="catalytic activity">
    <reaction evidence="22">
        <text>(2R)-2-methylbutanoyl-CoA + oxidized [electron-transfer flavoprotein] + H(+) = ethylacryloyl-CoA + reduced [electron-transfer flavoprotein]</text>
        <dbReference type="Rhea" id="RHEA:65296"/>
        <dbReference type="Rhea" id="RHEA-COMP:10685"/>
        <dbReference type="Rhea" id="RHEA-COMP:10686"/>
        <dbReference type="ChEBI" id="CHEBI:15378"/>
        <dbReference type="ChEBI" id="CHEBI:57692"/>
        <dbReference type="ChEBI" id="CHEBI:58307"/>
        <dbReference type="ChEBI" id="CHEBI:156439"/>
        <dbReference type="ChEBI" id="CHEBI:156440"/>
    </reaction>
    <physiologicalReaction direction="left-to-right" evidence="22">
        <dbReference type="Rhea" id="RHEA:65297"/>
    </physiologicalReaction>
</comment>
<evidence type="ECO:0000256" key="21">
    <source>
        <dbReference type="ARBA" id="ARBA00048307"/>
    </source>
</evidence>
<gene>
    <name evidence="29" type="ORF">C1SCF055_LOCUS17291</name>
</gene>
<dbReference type="SUPFAM" id="SSF47203">
    <property type="entry name" value="Acyl-CoA dehydrogenase C-terminal domain-like"/>
    <property type="match status" value="1"/>
</dbReference>
<comment type="catalytic activity">
    <reaction evidence="25">
        <text>(2S)-2-methylbutanoyl-CoA + oxidized [electron-transfer flavoprotein] + H(+) = (2E)-2-methylbut-2-enoyl-CoA + reduced [electron-transfer flavoprotein]</text>
        <dbReference type="Rhea" id="RHEA:48256"/>
        <dbReference type="Rhea" id="RHEA-COMP:10685"/>
        <dbReference type="Rhea" id="RHEA-COMP:10686"/>
        <dbReference type="ChEBI" id="CHEBI:15378"/>
        <dbReference type="ChEBI" id="CHEBI:57337"/>
        <dbReference type="ChEBI" id="CHEBI:57692"/>
        <dbReference type="ChEBI" id="CHEBI:58307"/>
        <dbReference type="ChEBI" id="CHEBI:88166"/>
    </reaction>
    <physiologicalReaction direction="left-to-right" evidence="25">
        <dbReference type="Rhea" id="RHEA:48257"/>
    </physiologicalReaction>
</comment>
<dbReference type="InterPro" id="IPR046373">
    <property type="entry name" value="Acyl-CoA_Oxase/DH_mid-dom_sf"/>
</dbReference>
<dbReference type="GO" id="GO:0003676">
    <property type="term" value="F:nucleic acid binding"/>
    <property type="evidence" value="ECO:0007669"/>
    <property type="project" value="InterPro"/>
</dbReference>
<evidence type="ECO:0000256" key="13">
    <source>
        <dbReference type="ARBA" id="ARBA00023098"/>
    </source>
</evidence>
<evidence type="ECO:0000256" key="22">
    <source>
        <dbReference type="ARBA" id="ARBA00048592"/>
    </source>
</evidence>
<feature type="region of interest" description="Disordered" evidence="27">
    <location>
        <begin position="369"/>
        <end position="407"/>
    </location>
</feature>
<dbReference type="GO" id="GO:0003853">
    <property type="term" value="F:short-chain 2-methyl fatty acyl-CoA dehydrogenase activity"/>
    <property type="evidence" value="ECO:0007669"/>
    <property type="project" value="UniProtKB-EC"/>
</dbReference>
<feature type="region of interest" description="Disordered" evidence="27">
    <location>
        <begin position="579"/>
        <end position="620"/>
    </location>
</feature>
<dbReference type="InterPro" id="IPR037069">
    <property type="entry name" value="AcylCoA_DH/ox_N_sf"/>
</dbReference>
<comment type="catalytic activity">
    <reaction evidence="21">
        <text>valproyl-CoA + oxidized [electron-transfer flavoprotein] + H(+) = (2E)-2-propylpent-2-enoyl-CoA + reduced [electron-transfer flavoprotein]</text>
        <dbReference type="Rhea" id="RHEA:65344"/>
        <dbReference type="Rhea" id="RHEA-COMP:10685"/>
        <dbReference type="Rhea" id="RHEA-COMP:10686"/>
        <dbReference type="ChEBI" id="CHEBI:15378"/>
        <dbReference type="ChEBI" id="CHEBI:57692"/>
        <dbReference type="ChEBI" id="CHEBI:58307"/>
        <dbReference type="ChEBI" id="CHEBI:156457"/>
        <dbReference type="ChEBI" id="CHEBI:156458"/>
    </reaction>
    <physiologicalReaction direction="left-to-right" evidence="21">
        <dbReference type="Rhea" id="RHEA:65345"/>
    </physiologicalReaction>
</comment>
<evidence type="ECO:0000256" key="1">
    <source>
        <dbReference type="ARBA" id="ARBA00001974"/>
    </source>
</evidence>
<organism evidence="29">
    <name type="scientific">Cladocopium goreaui</name>
    <dbReference type="NCBI Taxonomy" id="2562237"/>
    <lineage>
        <taxon>Eukaryota</taxon>
        <taxon>Sar</taxon>
        <taxon>Alveolata</taxon>
        <taxon>Dinophyceae</taxon>
        <taxon>Suessiales</taxon>
        <taxon>Symbiodiniaceae</taxon>
        <taxon>Cladocopium</taxon>
    </lineage>
</organism>
<dbReference type="InterPro" id="IPR001584">
    <property type="entry name" value="Integrase_cat-core"/>
</dbReference>
<dbReference type="PROSITE" id="PS50994">
    <property type="entry name" value="INTEGRASE"/>
    <property type="match status" value="1"/>
</dbReference>
<dbReference type="OrthoDB" id="420425at2759"/>
<dbReference type="Gene3D" id="1.20.140.10">
    <property type="entry name" value="Butyryl-CoA Dehydrogenase, subunit A, domain 3"/>
    <property type="match status" value="1"/>
</dbReference>
<evidence type="ECO:0000313" key="31">
    <source>
        <dbReference type="Proteomes" id="UP001152797"/>
    </source>
</evidence>
<reference evidence="29" key="1">
    <citation type="submission" date="2022-10" db="EMBL/GenBank/DDBJ databases">
        <authorList>
            <person name="Chen Y."/>
            <person name="Dougan E. K."/>
            <person name="Chan C."/>
            <person name="Rhodes N."/>
            <person name="Thang M."/>
        </authorList>
    </citation>
    <scope>NUCLEOTIDE SEQUENCE</scope>
</reference>
<sequence length="3025" mass="333497">MSALLDALRWPNFIAEDESAQMGTEGKAGIPRFNGEPTRLAEYVFRVKAKQLKEKALSEDEQKKLGPLALRLVEGLSGTALRVAQTIDFNELSKPEAGVEKLLGAFEKELKPRRAQQARELYAAGSAPHGILSRQNGETMASYILRRRTWYRCLVDTSEDMKLPDIVLAEQLLSSANISADHQLLVRTALQGDITFNRVADELVAQHSRLHEREKTRNFVSKKPYYGYQQNRKGSGKWHGAYYADETAEYDQAYSEDFSEETYEPEEPYVSDEIDPIEEHIGFMVDDGVDFDDPESAEAAAEVLQAEQEAYFVKKGAAQKGKGFRVPPSGSKHFSVSGSLSLEERKAKIASLKSRTTCRKCGAVGHWSGDSQCPGSKGGGRKGKYRPGSTSTSSQASTTASKGSPAKPRTVYFAVHEPSYAGGSHGYMALRGEGFHAVPPPSSLTGQHEQAPHGSPHEHALHGPPPHEHALHGPPHEHVPHDALVPAHDALVPAENRPQWVDLPHGEVGRGEMRGRVHEMPSMFPQRPLTNDEKEEMMLQQALGRLSQPSLPIDVDGPGMIEDLRGALPAGVPPLPVRAQQAEHAMRPEQAPSSSTPRQVPAAGSDGRDAEGPFSPQPANYQQTVCQHERVTARGTNKFYRILRCLDCQLLLERERIPQVSLPKGQPASRGPTTAVEERQAPGCYHHRVSWCGTNGHTWQKTCLDCGFKQSGPVSPDAQASPVDSFQTPQSRTSNLADFLGGELTAEEAAGAVRSFENAVEMKLMQLGPGDTINSRTLIEALALSLRLAEVWHGEPPSQGSDASQPPSSVRTPIYAPARADPVTHQGNRRVLRERAVLHVGAGKYKNNPCYQAYEDCNYRKWVLETIDDKSSREMRSLKNLFLEISEHEGIHGKIFTVGERSMYHATTPSSTTSTRTGYMATSEHISDGSEGDLIAVLDTGCSTTCHGAHWLKRYLKATNQDEPQLLPDGAGGFRGIGGITATAGSRVLDLCLELTDGTLAKGTLHSVELEGSDAPLLLSLEAQRRLGLVLDLNRAMAHSEALGGDLQLVSHNGLYGLRLLPGGFAGLGLCNPSADRPLDFQDEAADDHPTGADPTMADDHTLCADPADVDDHACGADPAAEENVLGYLAYDELKVHAMSKGQASKTKANVDAVTKKDKLMWNQVCPKYLRRRPCLPHGCKTFLMEIFAGCAMLTSVAHYSYGYPTSEPIDVIYDPIFDLTTPAGRAAADERIARDDPYLLTFAPVCGPWSPWQNMNMTRSEDTRLKIMEDRKKWIPVIKWMCGHARSRLQRGRQVFIENPAPSAIWDTNDMDKLLNQEEHYDQITGEALEKINVDLCAFNLRDKTSGLLHKKRTGLVTASSTFKSFAKEAGQCSKDHLHEPLEGGKRCKHAQAWTEEFCTHIIECHLNDLDNHLTRSAFPAEAVEEDILVNDDAPTPFPTLDLIETPEDMAIGLLPREESPEQLEIANPQAEALESQQLQESRSVWRQLPMSTRVAVRRLHTMTGHSSVSSMQRILRTSGGDPKVIKALKHFRCPACEERKKPAPRPATRPPSDYRFNVEIAVDCFEIRDVDGNRFTILSIVDMGTLYHVAEIVSDKGGAPSSRACADAFRRVWLNWAGPPKSIIVDRGLHNRGRFAELLTYHGVQMRFIGVEAHHQLGRGERQGGILKHLLQHVVEARQLTGLRAFELLLPEAVFIKNNRIHHGGFTPSQWTLGKLPLEVDSLTSEDSQRLLGTHQEVLDGETAFARQMQLRQAAKEAFSFVDASQRLRASMLRKTTPTRGPFLAGDLVCFYRKGRSSHGRWYGPARVLGQEGRSTLWIIHGGVPMTVGIESLRHATGNEVLAKHALELRPSRKRRREVLDPDGDEMDYPFADDLIGAPGIDNAEDVEQIPFFDLGAHAPEESAAPPAEPETPVLPQEPAQSALMDGRDLHVDVPIPEELDNDHDAMDDIPVPPGLMLGSDQATEIFSSTDEPELEVVPPTRVDTPLGNPASTPLNQALHRSLDAVDGIPLRAPRRERSRSPPPRDPRYEPAAPSDGPEARAFVGFLARRTTKKSATARAKELNYNKSDDARQAKMLEARSREWANWNNFKAVTVLSPTEAAKYLLTHPDAEVIPTRWVDTLKSQPWEPDRHKARLVVRGDLEAEGNARTDSPTCSQPMFSLVLSVSASKRWRLRGGDITAAFLQGENITRTLVLSPPKDGIEGVEEGSLMIAHKPVYGTRDAPRGFWKKLHKTACEEGLNAVPHEEAAYVLRNSSGGISGIMVAHVDDLLWCGDDSMQQVMKNMQDKLRFGSLDDGDDFTWCGRQIAQRADGIAVTCPNTAAKLRPIPLTMSRKKHRDAPATDAEINQLRSILGSLNWVARVCRPDIAYQLSALQTVQKKAMVQDLIDCNSLMRHVQATPEIGLFYKYDAFDFDHAVILSISDASHAADAEESKSGKTLGHRSQSGRLICLAGPDFVKNGSGVVHPIEYHSNVIRRVCRSTLQSETLSMVQCYEEAEHLRSVLHGLRHDHQGHDWKIPAMDSINLYQFTDCRSLEAHLHQAGTGTTGDKRLAIDLSYLRQVLWRQPGEENGDPLYGDHVPKDASTRAIWVETKTMVADCLTKKMRCDQMEALQQKGTLAFDMNKENSKKAMARQRNKVGHPLSVLSEDEEMLRDSAERFAKEILAPHVQAMDQKGVMSKEIVDAMFEQGLMGIEVPAEMGGVELNFTAACLAIEEVAKVDPAVSALMDIHNTLLVTAFKRYGSQELQQQYLPRLAADTVGSFCLSEPNSGSDAFALKTKAVRDGSDWVLDGGKCWISNSMEAGVFVVFANADPSKGHRGITAFVVDVDNKGLQIGKKEDKLGIRASSTCELVLEGCRVPKEAVLGEVGQGYKIAIELLNEGRIGIGAQMVGLAQGAFDYAMRYMVTRKQFGQSIADFQGMQFQYARARMEIEAARLLVFNAARLKESGKPFVLEAAMAKLKASEVAQDVSSQCIDWLGGVGFTKEFLAEKYYRDAKIGTIYEGTSNIQLQTIGRGVRALYSE</sequence>
<evidence type="ECO:0000256" key="12">
    <source>
        <dbReference type="ARBA" id="ARBA00023002"/>
    </source>
</evidence>
<feature type="region of interest" description="Disordered" evidence="27">
    <location>
        <begin position="433"/>
        <end position="479"/>
    </location>
</feature>
<comment type="cofactor">
    <cofactor evidence="1">
        <name>FAD</name>
        <dbReference type="ChEBI" id="CHEBI:57692"/>
    </cofactor>
</comment>
<keyword evidence="9" id="KW-0276">Fatty acid metabolism</keyword>
<comment type="pathway">
    <text evidence="15">Amino-acid degradation; L-isoleucine degradation.</text>
</comment>
<comment type="pathway">
    <text evidence="3">Lipid metabolism; mitochondrial fatty acid beta-oxidation.</text>
</comment>
<dbReference type="SUPFAM" id="SSF53098">
    <property type="entry name" value="Ribonuclease H-like"/>
    <property type="match status" value="1"/>
</dbReference>
<dbReference type="EMBL" id="CAMXCT030001458">
    <property type="protein sequence ID" value="CAL4777604.1"/>
    <property type="molecule type" value="Genomic_DNA"/>
</dbReference>
<keyword evidence="11" id="KW-0007">Acetylation</keyword>